<organism evidence="4 5">
    <name type="scientific">Prorocentrum cordatum</name>
    <dbReference type="NCBI Taxonomy" id="2364126"/>
    <lineage>
        <taxon>Eukaryota</taxon>
        <taxon>Sar</taxon>
        <taxon>Alveolata</taxon>
        <taxon>Dinophyceae</taxon>
        <taxon>Prorocentrales</taxon>
        <taxon>Prorocentraceae</taxon>
        <taxon>Prorocentrum</taxon>
    </lineage>
</organism>
<dbReference type="Proteomes" id="UP001189429">
    <property type="component" value="Unassembled WGS sequence"/>
</dbReference>
<evidence type="ECO:0000259" key="3">
    <source>
        <dbReference type="Pfam" id="PF02525"/>
    </source>
</evidence>
<reference evidence="4" key="1">
    <citation type="submission" date="2023-10" db="EMBL/GenBank/DDBJ databases">
        <authorList>
            <person name="Chen Y."/>
            <person name="Shah S."/>
            <person name="Dougan E. K."/>
            <person name="Thang M."/>
            <person name="Chan C."/>
        </authorList>
    </citation>
    <scope>NUCLEOTIDE SEQUENCE [LARGE SCALE GENOMIC DNA]</scope>
</reference>
<dbReference type="SUPFAM" id="SSF52218">
    <property type="entry name" value="Flavoproteins"/>
    <property type="match status" value="1"/>
</dbReference>
<keyword evidence="5" id="KW-1185">Reference proteome</keyword>
<evidence type="ECO:0000256" key="1">
    <source>
        <dbReference type="ARBA" id="ARBA00006252"/>
    </source>
</evidence>
<gene>
    <name evidence="4" type="ORF">PCOR1329_LOCUS58519</name>
</gene>
<protein>
    <recommendedName>
        <fullName evidence="3">Flavodoxin-like fold domain-containing protein</fullName>
    </recommendedName>
</protein>
<comment type="similarity">
    <text evidence="1">Belongs to the NAD(P)H dehydrogenase (quinone) family.</text>
</comment>
<sequence>MGEAGAEAAEAGQVSPCAPRAALAPPGLAPRSAAQSAAVLLEAARRVAALALVDASLAVPRARPLCDAALGALALRPSSGGPFVYYRPSRRASALLVLCHPSGGPSLCRSLAGLWEECLREAGVEVRRLELGGPEHFGLESTAELQAALTGRSAEGAASDRVRELQAQLEESRFLIFVHPIFWFDVPSQLKGFQESVLSSGFAFRKLPGHWLLNRAAGVVERLPVVRGVMRRYAAYGMLRDKHVFVTRTQGGPSAGMGIFGHQATSLESSLQFCGAHLDAVDTVAEVDDTAEEAMAGRVLPAARRRMQEHCRVMASFAAEAAGCAAK</sequence>
<dbReference type="InterPro" id="IPR029039">
    <property type="entry name" value="Flavoprotein-like_sf"/>
</dbReference>
<evidence type="ECO:0000313" key="5">
    <source>
        <dbReference type="Proteomes" id="UP001189429"/>
    </source>
</evidence>
<dbReference type="Pfam" id="PF02525">
    <property type="entry name" value="Flavodoxin_2"/>
    <property type="match status" value="1"/>
</dbReference>
<dbReference type="Gene3D" id="3.40.50.360">
    <property type="match status" value="1"/>
</dbReference>
<dbReference type="EMBL" id="CAUYUJ010017260">
    <property type="protein sequence ID" value="CAK0873261.1"/>
    <property type="molecule type" value="Genomic_DNA"/>
</dbReference>
<name>A0ABN9VJ33_9DINO</name>
<feature type="domain" description="Flavodoxin-like fold" evidence="3">
    <location>
        <begin position="94"/>
        <end position="310"/>
    </location>
</feature>
<accession>A0ABN9VJ33</accession>
<evidence type="ECO:0000256" key="2">
    <source>
        <dbReference type="ARBA" id="ARBA00023002"/>
    </source>
</evidence>
<dbReference type="InterPro" id="IPR051545">
    <property type="entry name" value="NAD(P)H_dehydrogenase_qn"/>
</dbReference>
<dbReference type="PANTHER" id="PTHR10204">
    <property type="entry name" value="NAD P H OXIDOREDUCTASE-RELATED"/>
    <property type="match status" value="1"/>
</dbReference>
<dbReference type="PANTHER" id="PTHR10204:SF34">
    <property type="entry name" value="NAD(P)H DEHYDROGENASE [QUINONE] 1 ISOFORM 1"/>
    <property type="match status" value="1"/>
</dbReference>
<comment type="caution">
    <text evidence="4">The sequence shown here is derived from an EMBL/GenBank/DDBJ whole genome shotgun (WGS) entry which is preliminary data.</text>
</comment>
<evidence type="ECO:0000313" key="4">
    <source>
        <dbReference type="EMBL" id="CAK0873261.1"/>
    </source>
</evidence>
<proteinExistence type="inferred from homology"/>
<keyword evidence="2" id="KW-0560">Oxidoreductase</keyword>
<dbReference type="InterPro" id="IPR003680">
    <property type="entry name" value="Flavodoxin_fold"/>
</dbReference>